<dbReference type="EMBL" id="CP031387">
    <property type="protein sequence ID" value="QPG98953.1"/>
    <property type="molecule type" value="Genomic_DNA"/>
</dbReference>
<evidence type="ECO:0000313" key="4">
    <source>
        <dbReference type="Proteomes" id="UP000594364"/>
    </source>
</evidence>
<dbReference type="InterPro" id="IPR013087">
    <property type="entry name" value="Znf_C2H2_type"/>
</dbReference>
<gene>
    <name evidence="3" type="ORF">C2857_000494</name>
</gene>
<evidence type="ECO:0000256" key="1">
    <source>
        <dbReference type="SAM" id="MobiDB-lite"/>
    </source>
</evidence>
<name>A0A7S9PUR6_EPIFF</name>
<keyword evidence="4" id="KW-1185">Reference proteome</keyword>
<evidence type="ECO:0000259" key="2">
    <source>
        <dbReference type="PROSITE" id="PS00028"/>
    </source>
</evidence>
<dbReference type="AlphaFoldDB" id="A0A7S9PUR6"/>
<feature type="region of interest" description="Disordered" evidence="1">
    <location>
        <begin position="576"/>
        <end position="598"/>
    </location>
</feature>
<feature type="compositionally biased region" description="Low complexity" evidence="1">
    <location>
        <begin position="383"/>
        <end position="397"/>
    </location>
</feature>
<feature type="domain" description="C2H2-type" evidence="2">
    <location>
        <begin position="181"/>
        <end position="204"/>
    </location>
</feature>
<dbReference type="Proteomes" id="UP000594364">
    <property type="component" value="Chromosome 3"/>
</dbReference>
<accession>A0A7S9PUR6</accession>
<organism evidence="3 4">
    <name type="scientific">Epichloe festucae (strain Fl1)</name>
    <dbReference type="NCBI Taxonomy" id="877507"/>
    <lineage>
        <taxon>Eukaryota</taxon>
        <taxon>Fungi</taxon>
        <taxon>Dikarya</taxon>
        <taxon>Ascomycota</taxon>
        <taxon>Pezizomycotina</taxon>
        <taxon>Sordariomycetes</taxon>
        <taxon>Hypocreomycetidae</taxon>
        <taxon>Hypocreales</taxon>
        <taxon>Clavicipitaceae</taxon>
        <taxon>Epichloe</taxon>
    </lineage>
</organism>
<feature type="compositionally biased region" description="Low complexity" evidence="1">
    <location>
        <begin position="421"/>
        <end position="449"/>
    </location>
</feature>
<evidence type="ECO:0000313" key="3">
    <source>
        <dbReference type="EMBL" id="QPG98953.1"/>
    </source>
</evidence>
<sequence length="598" mass="65913">MFQYQNQPQDDANVRPLADEDRQQLLRLVQRYGIPSLLCALTGSPASSGDSTFSASTLLSSVSASSLAWTGSDASHCRSDDASIHTQYTWPELSHEVSSMHDPEPSKIGERSWLDSPAADPSPLPPGDVISHLSPRLAAPTSKKYQCPMCFLDNSPVGFGRKSDFKKHLHNFHGADVVWICRTKGCRLTFSTERAYSTHAKEAHRMKALPNSTARTDLCAQLVFSCGFATCKEHLFEAQSAEDASATRDRHFEHIAKHFEDGFDVKDWEFRIQVQNLMRQPQVKSIWKTCIWPKEKRQQLCWRPRSSGDLKRMLECRHLGNDISNLVRLAFILGTAPFTNPATPPPGEIDVYFQLPYRDSCPINSPEHNAGTTESPKMEDDTSTLTTARSRSSIATTVFRLPSRQGKRSSRPQTPASVKGPTSAPTNAPTSVPTSAASTAPPTSRPSSSHVDTVMGDDVATGPHPGTPFPIPNETVWPVDAPKFAPDAPQGLPKQIHAPVGGPMMYAMQMEQNPHQSYYSMEESFDPYAHQVPVSHGVYDYSINTSQTSMVRPATPVPHKRPASWSRVVSMESLRPAKKAAPHESPIPQEMAPTILGL</sequence>
<feature type="region of interest" description="Disordered" evidence="1">
    <location>
        <begin position="362"/>
        <end position="469"/>
    </location>
</feature>
<feature type="compositionally biased region" description="Polar residues" evidence="1">
    <location>
        <begin position="362"/>
        <end position="375"/>
    </location>
</feature>
<proteinExistence type="predicted"/>
<dbReference type="OrthoDB" id="5032844at2759"/>
<dbReference type="PROSITE" id="PS00028">
    <property type="entry name" value="ZINC_FINGER_C2H2_1"/>
    <property type="match status" value="1"/>
</dbReference>
<feature type="region of interest" description="Disordered" evidence="1">
    <location>
        <begin position="95"/>
        <end position="131"/>
    </location>
</feature>
<dbReference type="SMART" id="SM00355">
    <property type="entry name" value="ZnF_C2H2"/>
    <property type="match status" value="2"/>
</dbReference>
<protein>
    <recommendedName>
        <fullName evidence="2">C2H2-type domain-containing protein</fullName>
    </recommendedName>
</protein>
<reference evidence="3 4" key="1">
    <citation type="journal article" date="2018" name="PLoS Genet.">
        <title>Repeat elements organise 3D genome structure and mediate transcription in the filamentous fungus Epichloe festucae.</title>
        <authorList>
            <person name="Winter D.J."/>
            <person name="Ganley A.R.D."/>
            <person name="Young C.A."/>
            <person name="Liachko I."/>
            <person name="Schardl C.L."/>
            <person name="Dupont P.Y."/>
            <person name="Berry D."/>
            <person name="Ram A."/>
            <person name="Scott B."/>
            <person name="Cox M.P."/>
        </authorList>
    </citation>
    <scope>NUCLEOTIDE SEQUENCE [LARGE SCALE GENOMIC DNA]</scope>
    <source>
        <strain evidence="3 4">Fl1</strain>
    </source>
</reference>
<feature type="compositionally biased region" description="Basic and acidic residues" evidence="1">
    <location>
        <begin position="95"/>
        <end position="113"/>
    </location>
</feature>